<name>A0A5E7BCS1_PSEFL</name>
<dbReference type="GO" id="GO:0005524">
    <property type="term" value="F:ATP binding"/>
    <property type="evidence" value="ECO:0007669"/>
    <property type="project" value="UniProtKB-KW"/>
</dbReference>
<dbReference type="GO" id="GO:0016887">
    <property type="term" value="F:ATP hydrolysis activity"/>
    <property type="evidence" value="ECO:0007669"/>
    <property type="project" value="InterPro"/>
</dbReference>
<feature type="domain" description="ABC transporter" evidence="1">
    <location>
        <begin position="4"/>
        <end position="228"/>
    </location>
</feature>
<dbReference type="OrthoDB" id="2968466at2"/>
<reference evidence="2 3" key="1">
    <citation type="submission" date="2019-09" db="EMBL/GenBank/DDBJ databases">
        <authorList>
            <person name="Chandra G."/>
            <person name="Truman W A."/>
        </authorList>
    </citation>
    <scope>NUCLEOTIDE SEQUENCE [LARGE SCALE GENOMIC DNA]</scope>
    <source>
        <strain evidence="2">PS691</strain>
    </source>
</reference>
<dbReference type="InterPro" id="IPR003439">
    <property type="entry name" value="ABC_transporter-like_ATP-bd"/>
</dbReference>
<dbReference type="PANTHER" id="PTHR43038:SF3">
    <property type="entry name" value="ABC TRANSPORTER G FAMILY MEMBER 20 ISOFORM X1"/>
    <property type="match status" value="1"/>
</dbReference>
<dbReference type="PROSITE" id="PS50893">
    <property type="entry name" value="ABC_TRANSPORTER_2"/>
    <property type="match status" value="1"/>
</dbReference>
<accession>A0A5E7BCS1</accession>
<dbReference type="Gene3D" id="3.40.50.300">
    <property type="entry name" value="P-loop containing nucleotide triphosphate hydrolases"/>
    <property type="match status" value="1"/>
</dbReference>
<dbReference type="Proteomes" id="UP000337909">
    <property type="component" value="Unassembled WGS sequence"/>
</dbReference>
<evidence type="ECO:0000313" key="2">
    <source>
        <dbReference type="EMBL" id="VVN90002.1"/>
    </source>
</evidence>
<dbReference type="RefSeq" id="WP_150641836.1">
    <property type="nucleotide sequence ID" value="NZ_CABVHQ010000013.1"/>
</dbReference>
<keyword evidence="2" id="KW-0547">Nucleotide-binding</keyword>
<dbReference type="PANTHER" id="PTHR43038">
    <property type="entry name" value="ATP-BINDING CASSETTE, SUB-FAMILY H, MEMBER 1"/>
    <property type="match status" value="1"/>
</dbReference>
<keyword evidence="2" id="KW-0067">ATP-binding</keyword>
<keyword evidence="2" id="KW-0378">Hydrolase</keyword>
<dbReference type="AlphaFoldDB" id="A0A5E7BCS1"/>
<dbReference type="InterPro" id="IPR027417">
    <property type="entry name" value="P-loop_NTPase"/>
</dbReference>
<protein>
    <submittedName>
        <fullName evidence="2">Lipopolysaccharide export system ATP-binding protein LptB</fullName>
        <ecNumber evidence="2">3.6.3.-</ecNumber>
    </submittedName>
</protein>
<proteinExistence type="predicted"/>
<dbReference type="SUPFAM" id="SSF52540">
    <property type="entry name" value="P-loop containing nucleoside triphosphate hydrolases"/>
    <property type="match status" value="1"/>
</dbReference>
<gene>
    <name evidence="2" type="primary">lptB_4</name>
    <name evidence="2" type="ORF">PS691_01789</name>
</gene>
<sequence>MKSFRAECIDFFYGEKAILTKASLEIPEGSIVGILGPNGSGKTTFFDIACELKKVKSGVICNDFTKFLYLSQIVTTPPALRMRDIFKMVTVLSSDEHLTQSRALDKLSLWSPGIVDRYKNIWNKKSSLCSYGETRWFFTLSLLAISAEFVILDEPTAGVDPEFRHYIWQCLHGAAGEGTAILVSSHNVDEVVNNCDYFYMISQQCFNRFASGSEFMRRYGVDTLDEAFICAVSESTL</sequence>
<dbReference type="Pfam" id="PF00005">
    <property type="entry name" value="ABC_tran"/>
    <property type="match status" value="1"/>
</dbReference>
<dbReference type="EC" id="3.6.3.-" evidence="2"/>
<dbReference type="EMBL" id="CABVHQ010000013">
    <property type="protein sequence ID" value="VVN90002.1"/>
    <property type="molecule type" value="Genomic_DNA"/>
</dbReference>
<evidence type="ECO:0000259" key="1">
    <source>
        <dbReference type="PROSITE" id="PS50893"/>
    </source>
</evidence>
<organism evidence="2 3">
    <name type="scientific">Pseudomonas fluorescens</name>
    <dbReference type="NCBI Taxonomy" id="294"/>
    <lineage>
        <taxon>Bacteria</taxon>
        <taxon>Pseudomonadati</taxon>
        <taxon>Pseudomonadota</taxon>
        <taxon>Gammaproteobacteria</taxon>
        <taxon>Pseudomonadales</taxon>
        <taxon>Pseudomonadaceae</taxon>
        <taxon>Pseudomonas</taxon>
    </lineage>
</organism>
<evidence type="ECO:0000313" key="3">
    <source>
        <dbReference type="Proteomes" id="UP000337909"/>
    </source>
</evidence>